<dbReference type="EMBL" id="JAATWM020000051">
    <property type="protein sequence ID" value="KAF9870680.1"/>
    <property type="molecule type" value="Genomic_DNA"/>
</dbReference>
<dbReference type="AlphaFoldDB" id="A0A9P6HV59"/>
<gene>
    <name evidence="2" type="ORF">CkaCkLH20_11782</name>
</gene>
<dbReference type="GeneID" id="62167570"/>
<protein>
    <submittedName>
        <fullName evidence="2">Uncharacterized protein</fullName>
    </submittedName>
</protein>
<keyword evidence="1" id="KW-0812">Transmembrane</keyword>
<feature type="transmembrane region" description="Helical" evidence="1">
    <location>
        <begin position="291"/>
        <end position="313"/>
    </location>
</feature>
<evidence type="ECO:0000313" key="3">
    <source>
        <dbReference type="Proteomes" id="UP000781932"/>
    </source>
</evidence>
<dbReference type="RefSeq" id="XP_038740141.1">
    <property type="nucleotide sequence ID" value="XM_038894496.1"/>
</dbReference>
<sequence>MPHDFAMAFCLINAGNISDNCTVAAAWYHSHNLESSSVASLGADADDFNLEDLDFMEVAASSWVEDFTSFMSNITNETVDRDVASFLIYPQLANLTNPIGDAVLNITRPAIELHCISEEMAKAVSRAPGGDCEADLVRWWPPGLHMEASDMINDMQQAFISLPEEYKNVSIQTFFGWMGHQNLLGPSEIGARKQECYQTLCSSLENSGNPDIAGIGMFISYIIEACLATFFILHSCWHNWKHRQVLFSNSPASVATSEDFTRIMDIFLNTGVVLLLSLAAALVTVGSHETVLYNGVITHLACHFSASAVIAVASLPRYGSHRHPAFWVCLLCSTLLSTIAMNIASQYDLHFTMPGLSEDNFWESQLAAMQLLAVPKLQFSTGALGYPGLQQISQPDPGASFTVASCLIWGFFYYDGDIEGFITSYVSFSFYFQEVIYFVGILVFFVLTLALRARTFHFWPSWIVKNKARLVFWLRCAFSFVAWMNMFMGLGCITLWRRFQSVAMGSYYSEAAVGYGQGKRGSLSHTISWNVFGEGRLPTLVSRHKTAFHFFLYHHRDPRVPVEESTQMMSLQKPLIPQFEIRETGA</sequence>
<keyword evidence="3" id="KW-1185">Reference proteome</keyword>
<accession>A0A9P6HV59</accession>
<evidence type="ECO:0000256" key="1">
    <source>
        <dbReference type="SAM" id="Phobius"/>
    </source>
</evidence>
<feature type="transmembrane region" description="Helical" evidence="1">
    <location>
        <begin position="472"/>
        <end position="496"/>
    </location>
</feature>
<evidence type="ECO:0000313" key="2">
    <source>
        <dbReference type="EMBL" id="KAF9870680.1"/>
    </source>
</evidence>
<organism evidence="2 3">
    <name type="scientific">Colletotrichum karsti</name>
    <dbReference type="NCBI Taxonomy" id="1095194"/>
    <lineage>
        <taxon>Eukaryota</taxon>
        <taxon>Fungi</taxon>
        <taxon>Dikarya</taxon>
        <taxon>Ascomycota</taxon>
        <taxon>Pezizomycotina</taxon>
        <taxon>Sordariomycetes</taxon>
        <taxon>Hypocreomycetidae</taxon>
        <taxon>Glomerellales</taxon>
        <taxon>Glomerellaceae</taxon>
        <taxon>Colletotrichum</taxon>
        <taxon>Colletotrichum boninense species complex</taxon>
    </lineage>
</organism>
<dbReference type="OrthoDB" id="4582561at2759"/>
<keyword evidence="1" id="KW-0472">Membrane</keyword>
<reference evidence="2" key="2">
    <citation type="submission" date="2020-11" db="EMBL/GenBank/DDBJ databases">
        <title>Whole genome sequencing of Colletotrichum sp.</title>
        <authorList>
            <person name="Li H."/>
        </authorList>
    </citation>
    <scope>NUCLEOTIDE SEQUENCE</scope>
    <source>
        <strain evidence="2">CkLH20</strain>
    </source>
</reference>
<proteinExistence type="predicted"/>
<feature type="transmembrane region" description="Helical" evidence="1">
    <location>
        <begin position="325"/>
        <end position="347"/>
    </location>
</feature>
<reference evidence="2" key="1">
    <citation type="submission" date="2020-03" db="EMBL/GenBank/DDBJ databases">
        <authorList>
            <person name="He L."/>
        </authorList>
    </citation>
    <scope>NUCLEOTIDE SEQUENCE</scope>
    <source>
        <strain evidence="2">CkLH20</strain>
    </source>
</reference>
<comment type="caution">
    <text evidence="2">The sequence shown here is derived from an EMBL/GenBank/DDBJ whole genome shotgun (WGS) entry which is preliminary data.</text>
</comment>
<feature type="transmembrane region" description="Helical" evidence="1">
    <location>
        <begin position="434"/>
        <end position="451"/>
    </location>
</feature>
<dbReference type="Proteomes" id="UP000781932">
    <property type="component" value="Unassembled WGS sequence"/>
</dbReference>
<feature type="transmembrane region" description="Helical" evidence="1">
    <location>
        <begin position="266"/>
        <end position="285"/>
    </location>
</feature>
<name>A0A9P6HV59_9PEZI</name>
<feature type="transmembrane region" description="Helical" evidence="1">
    <location>
        <begin position="212"/>
        <end position="233"/>
    </location>
</feature>
<keyword evidence="1" id="KW-1133">Transmembrane helix</keyword>